<dbReference type="Gene3D" id="2.40.440.10">
    <property type="entry name" value="L,D-transpeptidase catalytic domain-like"/>
    <property type="match status" value="1"/>
</dbReference>
<keyword evidence="8 9" id="KW-0961">Cell wall biogenesis/degradation</keyword>
<keyword evidence="4" id="KW-0808">Transferase</keyword>
<dbReference type="GO" id="GO:0071555">
    <property type="term" value="P:cell wall organization"/>
    <property type="evidence" value="ECO:0007669"/>
    <property type="project" value="UniProtKB-UniRule"/>
</dbReference>
<dbReference type="RefSeq" id="WP_203653227.1">
    <property type="nucleotide sequence ID" value="NZ_BONR01000001.1"/>
</dbReference>
<evidence type="ECO:0000256" key="4">
    <source>
        <dbReference type="ARBA" id="ARBA00022679"/>
    </source>
</evidence>
<dbReference type="InterPro" id="IPR050979">
    <property type="entry name" value="LD-transpeptidase"/>
</dbReference>
<gene>
    <name evidence="12" type="ORF">Dac01nite_05550</name>
</gene>
<dbReference type="GO" id="GO:0018104">
    <property type="term" value="P:peptidoglycan-protein cross-linking"/>
    <property type="evidence" value="ECO:0007669"/>
    <property type="project" value="TreeGrafter"/>
</dbReference>
<dbReference type="SUPFAM" id="SSF141523">
    <property type="entry name" value="L,D-transpeptidase catalytic domain-like"/>
    <property type="match status" value="1"/>
</dbReference>
<comment type="pathway">
    <text evidence="1 9">Cell wall biogenesis; peptidoglycan biosynthesis.</text>
</comment>
<keyword evidence="5" id="KW-0378">Hydrolase</keyword>
<dbReference type="GO" id="GO:0005576">
    <property type="term" value="C:extracellular region"/>
    <property type="evidence" value="ECO:0007669"/>
    <property type="project" value="TreeGrafter"/>
</dbReference>
<evidence type="ECO:0000313" key="12">
    <source>
        <dbReference type="EMBL" id="GIG53803.1"/>
    </source>
</evidence>
<dbReference type="GO" id="GO:0008360">
    <property type="term" value="P:regulation of cell shape"/>
    <property type="evidence" value="ECO:0007669"/>
    <property type="project" value="UniProtKB-UniRule"/>
</dbReference>
<dbReference type="InterPro" id="IPR005490">
    <property type="entry name" value="LD_TPept_cat_dom"/>
</dbReference>
<evidence type="ECO:0000256" key="2">
    <source>
        <dbReference type="ARBA" id="ARBA00005992"/>
    </source>
</evidence>
<evidence type="ECO:0000256" key="3">
    <source>
        <dbReference type="ARBA" id="ARBA00022676"/>
    </source>
</evidence>
<dbReference type="PANTHER" id="PTHR30582">
    <property type="entry name" value="L,D-TRANSPEPTIDASE"/>
    <property type="match status" value="1"/>
</dbReference>
<dbReference type="AlphaFoldDB" id="A0A919UKK7"/>
<comment type="caution">
    <text evidence="12">The sequence shown here is derived from an EMBL/GenBank/DDBJ whole genome shotgun (WGS) entry which is preliminary data.</text>
</comment>
<evidence type="ECO:0000256" key="8">
    <source>
        <dbReference type="ARBA" id="ARBA00023316"/>
    </source>
</evidence>
<evidence type="ECO:0000256" key="9">
    <source>
        <dbReference type="PROSITE-ProRule" id="PRU01373"/>
    </source>
</evidence>
<dbReference type="InterPro" id="IPR038063">
    <property type="entry name" value="Transpep_catalytic_dom"/>
</dbReference>
<accession>A0A919UKK7</accession>
<feature type="active site" description="Nucleophile" evidence="9">
    <location>
        <position position="249"/>
    </location>
</feature>
<dbReference type="GO" id="GO:0016757">
    <property type="term" value="F:glycosyltransferase activity"/>
    <property type="evidence" value="ECO:0007669"/>
    <property type="project" value="UniProtKB-KW"/>
</dbReference>
<evidence type="ECO:0000313" key="13">
    <source>
        <dbReference type="Proteomes" id="UP000652354"/>
    </source>
</evidence>
<evidence type="ECO:0000256" key="10">
    <source>
        <dbReference type="SAM" id="MobiDB-lite"/>
    </source>
</evidence>
<dbReference type="Pfam" id="PF03734">
    <property type="entry name" value="YkuD"/>
    <property type="match status" value="1"/>
</dbReference>
<dbReference type="GO" id="GO:0071972">
    <property type="term" value="F:peptidoglycan L,D-transpeptidase activity"/>
    <property type="evidence" value="ECO:0007669"/>
    <property type="project" value="TreeGrafter"/>
</dbReference>
<evidence type="ECO:0000256" key="6">
    <source>
        <dbReference type="ARBA" id="ARBA00022960"/>
    </source>
</evidence>
<dbReference type="Proteomes" id="UP000652354">
    <property type="component" value="Unassembled WGS sequence"/>
</dbReference>
<keyword evidence="13" id="KW-1185">Reference proteome</keyword>
<organism evidence="12 13">
    <name type="scientific">Demequina activiva</name>
    <dbReference type="NCBI Taxonomy" id="1582364"/>
    <lineage>
        <taxon>Bacteria</taxon>
        <taxon>Bacillati</taxon>
        <taxon>Actinomycetota</taxon>
        <taxon>Actinomycetes</taxon>
        <taxon>Micrococcales</taxon>
        <taxon>Demequinaceae</taxon>
        <taxon>Demequina</taxon>
    </lineage>
</organism>
<dbReference type="CDD" id="cd16913">
    <property type="entry name" value="YkuD_like"/>
    <property type="match status" value="1"/>
</dbReference>
<evidence type="ECO:0000256" key="7">
    <source>
        <dbReference type="ARBA" id="ARBA00022984"/>
    </source>
</evidence>
<dbReference type="PANTHER" id="PTHR30582:SF24">
    <property type="entry name" value="L,D-TRANSPEPTIDASE ERFK_SRFK-RELATED"/>
    <property type="match status" value="1"/>
</dbReference>
<keyword evidence="6 9" id="KW-0133">Cell shape</keyword>
<feature type="active site" description="Proton donor/acceptor" evidence="9">
    <location>
        <position position="233"/>
    </location>
</feature>
<comment type="similarity">
    <text evidence="2">Belongs to the YkuD family.</text>
</comment>
<feature type="domain" description="L,D-TPase catalytic" evidence="11">
    <location>
        <begin position="152"/>
        <end position="275"/>
    </location>
</feature>
<protein>
    <recommendedName>
        <fullName evidence="11">L,D-TPase catalytic domain-containing protein</fullName>
    </recommendedName>
</protein>
<name>A0A919UKK7_9MICO</name>
<sequence length="282" mass="28843">MRHGVHGGAARAAARAIAAAAAGALVLVLAGCSGGGEEPTEIIASGTPVPEVSAPDPSGSPDGARVPSVGNPLTAMIATASSASVDVYDAPDGALQQTVDAEDVLTVPDQTPLTFLVDSQQGDWVKVHLPVRPNGMMGWIRAEDVDLISTDMRVEIALDRFELTVFKGAEEVLTSAIGVGRADRPTPGGTYYIRELLQQPDPGGVYGPYAYGLSGYSPVLESFNGGDAVIGIHGTNEPDSIGTLASSGCIRLPNEVISQLVTEVGLPLGAPVYISDADAVAT</sequence>
<keyword evidence="7 9" id="KW-0573">Peptidoglycan synthesis</keyword>
<proteinExistence type="inferred from homology"/>
<keyword evidence="3" id="KW-0328">Glycosyltransferase</keyword>
<dbReference type="EMBL" id="BONR01000001">
    <property type="protein sequence ID" value="GIG53803.1"/>
    <property type="molecule type" value="Genomic_DNA"/>
</dbReference>
<evidence type="ECO:0000256" key="1">
    <source>
        <dbReference type="ARBA" id="ARBA00004752"/>
    </source>
</evidence>
<feature type="region of interest" description="Disordered" evidence="10">
    <location>
        <begin position="39"/>
        <end position="65"/>
    </location>
</feature>
<dbReference type="PROSITE" id="PS52029">
    <property type="entry name" value="LD_TPASE"/>
    <property type="match status" value="1"/>
</dbReference>
<dbReference type="PROSITE" id="PS51257">
    <property type="entry name" value="PROKAR_LIPOPROTEIN"/>
    <property type="match status" value="1"/>
</dbReference>
<evidence type="ECO:0000256" key="5">
    <source>
        <dbReference type="ARBA" id="ARBA00022801"/>
    </source>
</evidence>
<reference evidence="12" key="1">
    <citation type="submission" date="2021-01" db="EMBL/GenBank/DDBJ databases">
        <title>Whole genome shotgun sequence of Demequina activiva NBRC 110675.</title>
        <authorList>
            <person name="Komaki H."/>
            <person name="Tamura T."/>
        </authorList>
    </citation>
    <scope>NUCLEOTIDE SEQUENCE</scope>
    <source>
        <strain evidence="12">NBRC 110675</strain>
    </source>
</reference>
<evidence type="ECO:0000259" key="11">
    <source>
        <dbReference type="PROSITE" id="PS52029"/>
    </source>
</evidence>